<evidence type="ECO:0000256" key="1">
    <source>
        <dbReference type="SAM" id="MobiDB-lite"/>
    </source>
</evidence>
<keyword evidence="4" id="KW-1185">Reference proteome</keyword>
<dbReference type="Proteomes" id="UP000000707">
    <property type="component" value="Unassembled WGS sequence"/>
</dbReference>
<dbReference type="GeneID" id="18250109"/>
<name>G3AWP7_CANTC</name>
<feature type="compositionally biased region" description="Basic and acidic residues" evidence="1">
    <location>
        <begin position="110"/>
        <end position="135"/>
    </location>
</feature>
<feature type="transmembrane region" description="Helical" evidence="2">
    <location>
        <begin position="73"/>
        <end position="96"/>
    </location>
</feature>
<sequence length="187" mass="20972">MGFMNNFASWIADSAISFAQVVLFPWQKFVWEPFVYTFRIVEYTAGSVLLPVKLILGVKQIDVPKTGEFVVVMVQYVIVSGIVGTVVGVVLSKYLIILKQLRIGEPDLRKQRESTHLTPSSEDKLSQKESIKPEAPELNTNEWSRSEESNFDTLFERYLNETKLTSVGGNVGEHKSEGGSGTKPKQE</sequence>
<evidence type="ECO:0000256" key="2">
    <source>
        <dbReference type="SAM" id="Phobius"/>
    </source>
</evidence>
<protein>
    <submittedName>
        <fullName evidence="3">Uncharacterized protein</fullName>
    </submittedName>
</protein>
<keyword evidence="2" id="KW-1133">Transmembrane helix</keyword>
<dbReference type="KEGG" id="cten:18250109"/>
<feature type="region of interest" description="Disordered" evidence="1">
    <location>
        <begin position="166"/>
        <end position="187"/>
    </location>
</feature>
<dbReference type="EMBL" id="GL996510">
    <property type="protein sequence ID" value="EGV66587.1"/>
    <property type="molecule type" value="Genomic_DNA"/>
</dbReference>
<dbReference type="HOGENOM" id="CLU_1447487_0_0_1"/>
<accession>G3AWP7</accession>
<keyword evidence="2" id="KW-0812">Transmembrane</keyword>
<keyword evidence="2" id="KW-0472">Membrane</keyword>
<proteinExistence type="predicted"/>
<dbReference type="RefSeq" id="XP_006683845.1">
    <property type="nucleotide sequence ID" value="XM_006683782.1"/>
</dbReference>
<gene>
    <name evidence="3" type="ORF">CANTEDRAFT_91759</name>
</gene>
<feature type="region of interest" description="Disordered" evidence="1">
    <location>
        <begin position="110"/>
        <end position="148"/>
    </location>
</feature>
<feature type="transmembrane region" description="Helical" evidence="2">
    <location>
        <begin position="7"/>
        <end position="26"/>
    </location>
</feature>
<evidence type="ECO:0000313" key="3">
    <source>
        <dbReference type="EMBL" id="EGV66587.1"/>
    </source>
</evidence>
<dbReference type="OrthoDB" id="276323at2759"/>
<evidence type="ECO:0000313" key="4">
    <source>
        <dbReference type="Proteomes" id="UP000000707"/>
    </source>
</evidence>
<organism evidence="4">
    <name type="scientific">Candida tenuis (strain ATCC 10573 / BCRC 21748 / CBS 615 / JCM 9827 / NBRC 10315 / NRRL Y-1498 / VKM Y-70)</name>
    <name type="common">Yeast</name>
    <name type="synonym">Yamadazyma tenuis</name>
    <dbReference type="NCBI Taxonomy" id="590646"/>
    <lineage>
        <taxon>Eukaryota</taxon>
        <taxon>Fungi</taxon>
        <taxon>Dikarya</taxon>
        <taxon>Ascomycota</taxon>
        <taxon>Saccharomycotina</taxon>
        <taxon>Pichiomycetes</taxon>
        <taxon>Debaryomycetaceae</taxon>
        <taxon>Yamadazyma</taxon>
    </lineage>
</organism>
<reference evidence="3 4" key="1">
    <citation type="journal article" date="2011" name="Proc. Natl. Acad. Sci. U.S.A.">
        <title>Comparative genomics of xylose-fermenting fungi for enhanced biofuel production.</title>
        <authorList>
            <person name="Wohlbach D.J."/>
            <person name="Kuo A."/>
            <person name="Sato T.K."/>
            <person name="Potts K.M."/>
            <person name="Salamov A.A."/>
            <person name="LaButti K.M."/>
            <person name="Sun H."/>
            <person name="Clum A."/>
            <person name="Pangilinan J.L."/>
            <person name="Lindquist E.A."/>
            <person name="Lucas S."/>
            <person name="Lapidus A."/>
            <person name="Jin M."/>
            <person name="Gunawan C."/>
            <person name="Balan V."/>
            <person name="Dale B.E."/>
            <person name="Jeffries T.W."/>
            <person name="Zinkel R."/>
            <person name="Barry K.W."/>
            <person name="Grigoriev I.V."/>
            <person name="Gasch A.P."/>
        </authorList>
    </citation>
    <scope>NUCLEOTIDE SEQUENCE [LARGE SCALE GENOMIC DNA]</scope>
    <source>
        <strain evidence="4">ATCC 10573 / BCRC 21748 / CBS 615 / JCM 9827 / NBRC 10315 / NRRL Y-1498 / VKM Y-70</strain>
    </source>
</reference>
<dbReference type="AlphaFoldDB" id="G3AWP7"/>